<gene>
    <name evidence="1" type="ORF">Q4528_13625</name>
</gene>
<reference evidence="1" key="1">
    <citation type="submission" date="2023-07" db="EMBL/GenBank/DDBJ databases">
        <title>Genome content predicts the carbon catabolic preferences of heterotrophic bacteria.</title>
        <authorList>
            <person name="Gralka M."/>
        </authorList>
    </citation>
    <scope>NUCLEOTIDE SEQUENCE</scope>
    <source>
        <strain evidence="1">E2R20</strain>
    </source>
</reference>
<evidence type="ECO:0000313" key="2">
    <source>
        <dbReference type="Proteomes" id="UP001170310"/>
    </source>
</evidence>
<name>A0AAW7YUE4_9STAP</name>
<evidence type="ECO:0000313" key="1">
    <source>
        <dbReference type="EMBL" id="MDO6575150.1"/>
    </source>
</evidence>
<dbReference type="EMBL" id="JAUOQO010000276">
    <property type="protein sequence ID" value="MDO6575150.1"/>
    <property type="molecule type" value="Genomic_DNA"/>
</dbReference>
<comment type="caution">
    <text evidence="1">The sequence shown here is derived from an EMBL/GenBank/DDBJ whole genome shotgun (WGS) entry which is preliminary data.</text>
</comment>
<feature type="non-terminal residue" evidence="1">
    <location>
        <position position="1"/>
    </location>
</feature>
<protein>
    <submittedName>
        <fullName evidence="1">Uncharacterized protein</fullName>
    </submittedName>
</protein>
<dbReference type="Proteomes" id="UP001170310">
    <property type="component" value="Unassembled WGS sequence"/>
</dbReference>
<dbReference type="AlphaFoldDB" id="A0AAW7YUE4"/>
<organism evidence="1 2">
    <name type="scientific">Staphylococcus pasteuri_A</name>
    <dbReference type="NCBI Taxonomy" id="3062664"/>
    <lineage>
        <taxon>Bacteria</taxon>
        <taxon>Bacillati</taxon>
        <taxon>Bacillota</taxon>
        <taxon>Bacilli</taxon>
        <taxon>Bacillales</taxon>
        <taxon>Staphylococcaceae</taxon>
        <taxon>Staphylococcus</taxon>
    </lineage>
</organism>
<dbReference type="RefSeq" id="WP_303522091.1">
    <property type="nucleotide sequence ID" value="NZ_JAUOQO010000276.1"/>
</dbReference>
<keyword evidence="2" id="KW-1185">Reference proteome</keyword>
<proteinExistence type="predicted"/>
<sequence>YCHVNDNVIREQTDIYEIAETLLQVANDKYFPKDDTLVNKVENNYKWVSKLEWSEVCKQWIEYFKIF</sequence>
<accession>A0AAW7YUE4</accession>